<evidence type="ECO:0000256" key="1">
    <source>
        <dbReference type="SAM" id="MobiDB-lite"/>
    </source>
</evidence>
<feature type="region of interest" description="Disordered" evidence="1">
    <location>
        <begin position="29"/>
        <end position="70"/>
    </location>
</feature>
<gene>
    <name evidence="3" type="ORF">UMAG_01823</name>
</gene>
<dbReference type="PROSITE" id="PS51257">
    <property type="entry name" value="PROKAR_LIPOPROTEIN"/>
    <property type="match status" value="1"/>
</dbReference>
<dbReference type="OMA" id="ECEQSSC"/>
<keyword evidence="4" id="KW-1185">Reference proteome</keyword>
<dbReference type="AlphaFoldDB" id="A0A0D1E4R0"/>
<accession>A0A0D1E4R0</accession>
<evidence type="ECO:0008006" key="5">
    <source>
        <dbReference type="Google" id="ProtNLM"/>
    </source>
</evidence>
<dbReference type="InParanoid" id="A0A0D1E4R0"/>
<feature type="signal peptide" evidence="2">
    <location>
        <begin position="1"/>
        <end position="22"/>
    </location>
</feature>
<feature type="compositionally biased region" description="Polar residues" evidence="1">
    <location>
        <begin position="35"/>
        <end position="54"/>
    </location>
</feature>
<dbReference type="GeneID" id="23562716"/>
<dbReference type="Proteomes" id="UP000000561">
    <property type="component" value="Chromosome 3"/>
</dbReference>
<evidence type="ECO:0000313" key="4">
    <source>
        <dbReference type="Proteomes" id="UP000000561"/>
    </source>
</evidence>
<dbReference type="VEuPathDB" id="FungiDB:UMAG_01823"/>
<feature type="chain" id="PRO_5002245191" description="Secreted protein" evidence="2">
    <location>
        <begin position="23"/>
        <end position="227"/>
    </location>
</feature>
<reference evidence="3 4" key="1">
    <citation type="journal article" date="2006" name="Nature">
        <title>Insights from the genome of the biotrophic fungal plant pathogen Ustilago maydis.</title>
        <authorList>
            <person name="Kamper J."/>
            <person name="Kahmann R."/>
            <person name="Bolker M."/>
            <person name="Ma L.J."/>
            <person name="Brefort T."/>
            <person name="Saville B.J."/>
            <person name="Banuett F."/>
            <person name="Kronstad J.W."/>
            <person name="Gold S.E."/>
            <person name="Muller O."/>
            <person name="Perlin M.H."/>
            <person name="Wosten H.A."/>
            <person name="de Vries R."/>
            <person name="Ruiz-Herrera J."/>
            <person name="Reynaga-Pena C.G."/>
            <person name="Snetselaar K."/>
            <person name="McCann M."/>
            <person name="Perez-Martin J."/>
            <person name="Feldbrugge M."/>
            <person name="Basse C.W."/>
            <person name="Steinberg G."/>
            <person name="Ibeas J.I."/>
            <person name="Holloman W."/>
            <person name="Guzman P."/>
            <person name="Farman M."/>
            <person name="Stajich J.E."/>
            <person name="Sentandreu R."/>
            <person name="Gonzalez-Prieto J.M."/>
            <person name="Kennell J.C."/>
            <person name="Molina L."/>
            <person name="Schirawski J."/>
            <person name="Mendoza-Mendoza A."/>
            <person name="Greilinger D."/>
            <person name="Munch K."/>
            <person name="Rossel N."/>
            <person name="Scherer M."/>
            <person name="Vranes M."/>
            <person name="Ladendorf O."/>
            <person name="Vincon V."/>
            <person name="Fuchs U."/>
            <person name="Sandrock B."/>
            <person name="Meng S."/>
            <person name="Ho E.C."/>
            <person name="Cahill M.J."/>
            <person name="Boyce K.J."/>
            <person name="Klose J."/>
            <person name="Klosterman S.J."/>
            <person name="Deelstra H.J."/>
            <person name="Ortiz-Castellanos L."/>
            <person name="Li W."/>
            <person name="Sanchez-Alonso P."/>
            <person name="Schreier P.H."/>
            <person name="Hauser-Hahn I."/>
            <person name="Vaupel M."/>
            <person name="Koopmann E."/>
            <person name="Friedrich G."/>
            <person name="Voss H."/>
            <person name="Schluter T."/>
            <person name="Margolis J."/>
            <person name="Platt D."/>
            <person name="Swimmer C."/>
            <person name="Gnirke A."/>
            <person name="Chen F."/>
            <person name="Vysotskaia V."/>
            <person name="Mannhaupt G."/>
            <person name="Guldener U."/>
            <person name="Munsterkotter M."/>
            <person name="Haase D."/>
            <person name="Oesterheld M."/>
            <person name="Mewes H.W."/>
            <person name="Mauceli E.W."/>
            <person name="DeCaprio D."/>
            <person name="Wade C.M."/>
            <person name="Butler J."/>
            <person name="Young S."/>
            <person name="Jaffe D.B."/>
            <person name="Calvo S."/>
            <person name="Nusbaum C."/>
            <person name="Galagan J."/>
            <person name="Birren B.W."/>
        </authorList>
    </citation>
    <scope>NUCLEOTIDE SEQUENCE [LARGE SCALE GENOMIC DNA]</scope>
    <source>
        <strain evidence="4">DSM 14603 / FGSC 9021 / UM521</strain>
    </source>
</reference>
<evidence type="ECO:0000313" key="3">
    <source>
        <dbReference type="EMBL" id="KIS70661.1"/>
    </source>
</evidence>
<keyword evidence="2" id="KW-0732">Signal</keyword>
<dbReference type="OrthoDB" id="2552137at2759"/>
<organism evidence="3 4">
    <name type="scientific">Mycosarcoma maydis</name>
    <name type="common">Corn smut fungus</name>
    <name type="synonym">Ustilago maydis</name>
    <dbReference type="NCBI Taxonomy" id="5270"/>
    <lineage>
        <taxon>Eukaryota</taxon>
        <taxon>Fungi</taxon>
        <taxon>Dikarya</taxon>
        <taxon>Basidiomycota</taxon>
        <taxon>Ustilaginomycotina</taxon>
        <taxon>Ustilaginomycetes</taxon>
        <taxon>Ustilaginales</taxon>
        <taxon>Ustilaginaceae</taxon>
        <taxon>Mycosarcoma</taxon>
    </lineage>
</organism>
<evidence type="ECO:0000256" key="2">
    <source>
        <dbReference type="SAM" id="SignalP"/>
    </source>
</evidence>
<dbReference type="eggNOG" id="ENOG502R9D1">
    <property type="taxonomic scope" value="Eukaryota"/>
</dbReference>
<protein>
    <recommendedName>
        <fullName evidence="5">Secreted protein</fullName>
    </recommendedName>
</protein>
<name>A0A0D1E4R0_MYCMD</name>
<dbReference type="KEGG" id="uma:UMAG_01823"/>
<sequence>MHVRLLLASVAFGLFIASCAYGAATSATPKVEPYDTSSPMRPTSTDSKASTSPGTYDAASEPLTHKPQRDGRHEIRFTLLGCPAPVRPKISGTSGSKGHFTPSPPGTMVVPADFIGSVYLAGEGCGKYGDKCQSVDLTFQPNPSKTVRSYINLDAMYGKKFLYPVKARFDDNSDTSDAATIDCASYDCIDGSRDPDDFISNRIYSSTKGVGVDIVYDCRANTTSTTN</sequence>
<dbReference type="EMBL" id="CM003142">
    <property type="protein sequence ID" value="KIS70661.1"/>
    <property type="molecule type" value="Genomic_DNA"/>
</dbReference>
<proteinExistence type="predicted"/>
<dbReference type="RefSeq" id="XP_011387770.1">
    <property type="nucleotide sequence ID" value="XM_011389468.1"/>
</dbReference>